<name>A0A835GE44_SPOEX</name>
<comment type="caution">
    <text evidence="9">The sequence shown here is derived from an EMBL/GenBank/DDBJ whole genome shotgun (WGS) entry which is preliminary data.</text>
</comment>
<sequence>MLKILPFFILLVTVSCENSNVDALIDQIFGPTTAKVTQEPNRSTVTVDQGNKTCTTPDGLEGECVVYYLCNATNSTPEPIIDLHFNENECVSYVDVCCHKSHRLSDDHYKTLTKRSPFNEMKEKMAENPTVPDPTPTAPGDTSKGEILCQTRDGKQEQIDVAAVKENVCSSYMDVCCEDVDKLPYAPLEREGCGWANPAGLSSIKVPPEETRFGEFPWMVAILEKVPLKENDPDSEKLNVYIGGGSLIHPSVVLTVAHYVHNKTDIKIRAGEWDTTSTKEPYPYQDRQVASIEIHKDFIKRTLFYDVALLFLAKPVELAPNVGVVCLPAPNVPQEEGTRCLATGWGKDKFGKGGHYSTVLKKVVLPVVNHNSCEKILRSKTRLGQVFSLHSTFMCAGGERDKDTCTGDGGSPLSCPIDTDRFVQSGIVAWGVGCGEDGVPGVYVDVSTQRNWIDDKIIGKGYDPKVYTYVHKGTY</sequence>
<proteinExistence type="predicted"/>
<dbReference type="CDD" id="cd00190">
    <property type="entry name" value="Tryp_SPc"/>
    <property type="match status" value="1"/>
</dbReference>
<keyword evidence="2" id="KW-0964">Secreted</keyword>
<dbReference type="GO" id="GO:0004252">
    <property type="term" value="F:serine-type endopeptidase activity"/>
    <property type="evidence" value="ECO:0007669"/>
    <property type="project" value="InterPro"/>
</dbReference>
<dbReference type="InterPro" id="IPR043504">
    <property type="entry name" value="Peptidase_S1_PA_chymotrypsin"/>
</dbReference>
<feature type="signal peptide" evidence="7">
    <location>
        <begin position="1"/>
        <end position="16"/>
    </location>
</feature>
<dbReference type="GO" id="GO:0006508">
    <property type="term" value="P:proteolysis"/>
    <property type="evidence" value="ECO:0007669"/>
    <property type="project" value="InterPro"/>
</dbReference>
<accession>A0A835GE44</accession>
<dbReference type="InterPro" id="IPR009003">
    <property type="entry name" value="Peptidase_S1_PA"/>
</dbReference>
<evidence type="ECO:0000313" key="9">
    <source>
        <dbReference type="EMBL" id="KAF9415747.1"/>
    </source>
</evidence>
<dbReference type="PROSITE" id="PS51257">
    <property type="entry name" value="PROKAR_LIPOPROTEIN"/>
    <property type="match status" value="1"/>
</dbReference>
<dbReference type="EMBL" id="JACKWZ010000103">
    <property type="protein sequence ID" value="KAF9415747.1"/>
    <property type="molecule type" value="Genomic_DNA"/>
</dbReference>
<evidence type="ECO:0000259" key="8">
    <source>
        <dbReference type="PROSITE" id="PS50240"/>
    </source>
</evidence>
<keyword evidence="3" id="KW-1015">Disulfide bond</keyword>
<dbReference type="SUPFAM" id="SSF50494">
    <property type="entry name" value="Trypsin-like serine proteases"/>
    <property type="match status" value="1"/>
</dbReference>
<protein>
    <recommendedName>
        <fullName evidence="4">Phenoloxidase-activating factor 2</fullName>
    </recommendedName>
    <alternativeName>
        <fullName evidence="5">Prophenoloxidase-activating factor II</fullName>
    </alternativeName>
</protein>
<dbReference type="Pfam" id="PF00089">
    <property type="entry name" value="Trypsin"/>
    <property type="match status" value="1"/>
</dbReference>
<evidence type="ECO:0000256" key="1">
    <source>
        <dbReference type="ARBA" id="ARBA00004613"/>
    </source>
</evidence>
<organism evidence="9 10">
    <name type="scientific">Spodoptera exigua</name>
    <name type="common">Beet armyworm</name>
    <name type="synonym">Noctua fulgens</name>
    <dbReference type="NCBI Taxonomy" id="7107"/>
    <lineage>
        <taxon>Eukaryota</taxon>
        <taxon>Metazoa</taxon>
        <taxon>Ecdysozoa</taxon>
        <taxon>Arthropoda</taxon>
        <taxon>Hexapoda</taxon>
        <taxon>Insecta</taxon>
        <taxon>Pterygota</taxon>
        <taxon>Neoptera</taxon>
        <taxon>Endopterygota</taxon>
        <taxon>Lepidoptera</taxon>
        <taxon>Glossata</taxon>
        <taxon>Ditrysia</taxon>
        <taxon>Noctuoidea</taxon>
        <taxon>Noctuidae</taxon>
        <taxon>Amphipyrinae</taxon>
        <taxon>Spodoptera</taxon>
    </lineage>
</organism>
<evidence type="ECO:0000256" key="3">
    <source>
        <dbReference type="ARBA" id="ARBA00023157"/>
    </source>
</evidence>
<dbReference type="Pfam" id="PF18322">
    <property type="entry name" value="CLIP_1"/>
    <property type="match status" value="1"/>
</dbReference>
<evidence type="ECO:0000313" key="10">
    <source>
        <dbReference type="Proteomes" id="UP000648187"/>
    </source>
</evidence>
<dbReference type="InterPro" id="IPR001314">
    <property type="entry name" value="Peptidase_S1A"/>
</dbReference>
<evidence type="ECO:0000256" key="4">
    <source>
        <dbReference type="ARBA" id="ARBA00068096"/>
    </source>
</evidence>
<evidence type="ECO:0000256" key="7">
    <source>
        <dbReference type="SAM" id="SignalP"/>
    </source>
</evidence>
<feature type="region of interest" description="Disordered" evidence="6">
    <location>
        <begin position="124"/>
        <end position="144"/>
    </location>
</feature>
<keyword evidence="7" id="KW-0732">Signal</keyword>
<feature type="chain" id="PRO_5032603418" description="Phenoloxidase-activating factor 2" evidence="7">
    <location>
        <begin position="17"/>
        <end position="475"/>
    </location>
</feature>
<dbReference type="AlphaFoldDB" id="A0A835GE44"/>
<dbReference type="PROSITE" id="PS50240">
    <property type="entry name" value="TRYPSIN_DOM"/>
    <property type="match status" value="1"/>
</dbReference>
<dbReference type="PRINTS" id="PR00722">
    <property type="entry name" value="CHYMOTRYPSIN"/>
</dbReference>
<keyword evidence="10" id="KW-1185">Reference proteome</keyword>
<evidence type="ECO:0000256" key="6">
    <source>
        <dbReference type="SAM" id="MobiDB-lite"/>
    </source>
</evidence>
<dbReference type="SMART" id="SM00020">
    <property type="entry name" value="Tryp_SPc"/>
    <property type="match status" value="1"/>
</dbReference>
<gene>
    <name evidence="9" type="ORF">HW555_006717</name>
</gene>
<dbReference type="GO" id="GO:0005576">
    <property type="term" value="C:extracellular region"/>
    <property type="evidence" value="ECO:0007669"/>
    <property type="project" value="UniProtKB-SubCell"/>
</dbReference>
<feature type="domain" description="Peptidase S1" evidence="8">
    <location>
        <begin position="198"/>
        <end position="458"/>
    </location>
</feature>
<evidence type="ECO:0000256" key="2">
    <source>
        <dbReference type="ARBA" id="ARBA00022525"/>
    </source>
</evidence>
<dbReference type="InterPro" id="IPR001254">
    <property type="entry name" value="Trypsin_dom"/>
</dbReference>
<comment type="subcellular location">
    <subcellularLocation>
        <location evidence="1">Secreted</location>
    </subcellularLocation>
</comment>
<reference evidence="9" key="1">
    <citation type="submission" date="2020-08" db="EMBL/GenBank/DDBJ databases">
        <title>Spodoptera exigua strain:BAW_Kor-Di-RS1 Genome sequencing and assembly.</title>
        <authorList>
            <person name="Kim J."/>
            <person name="Nam H.Y."/>
            <person name="Kwon M."/>
            <person name="Choi J.H."/>
            <person name="Cho S.R."/>
            <person name="Kim G.-H."/>
        </authorList>
    </citation>
    <scope>NUCLEOTIDE SEQUENCE</scope>
    <source>
        <strain evidence="9">BAW_Kor-Di-RS1</strain>
        <tissue evidence="9">Whole-body</tissue>
    </source>
</reference>
<dbReference type="InterPro" id="IPR041515">
    <property type="entry name" value="PPAF-2-like_Clip"/>
</dbReference>
<dbReference type="PANTHER" id="PTHR24258">
    <property type="entry name" value="SERINE PROTEASE-RELATED"/>
    <property type="match status" value="1"/>
</dbReference>
<dbReference type="Proteomes" id="UP000648187">
    <property type="component" value="Unassembled WGS sequence"/>
</dbReference>
<dbReference type="FunFam" id="2.40.10.10:FF:000038">
    <property type="entry name" value="Serine protease"/>
    <property type="match status" value="1"/>
</dbReference>
<dbReference type="PANTHER" id="PTHR24258:SF129">
    <property type="entry name" value="LP15124P-RELATED"/>
    <property type="match status" value="1"/>
</dbReference>
<dbReference type="Gene3D" id="2.40.10.10">
    <property type="entry name" value="Trypsin-like serine proteases"/>
    <property type="match status" value="1"/>
</dbReference>
<evidence type="ECO:0000256" key="5">
    <source>
        <dbReference type="ARBA" id="ARBA00076468"/>
    </source>
</evidence>